<proteinExistence type="predicted"/>
<dbReference type="Gene3D" id="3.40.50.450">
    <property type="match status" value="1"/>
</dbReference>
<dbReference type="InterPro" id="IPR052341">
    <property type="entry name" value="LOG_family_nucleotidases"/>
</dbReference>
<dbReference type="PANTHER" id="PTHR43393">
    <property type="entry name" value="CYTOKININ RIBOSIDE 5'-MONOPHOSPHATE PHOSPHORIBOHYDROLASE"/>
    <property type="match status" value="1"/>
</dbReference>
<evidence type="ECO:0008006" key="2">
    <source>
        <dbReference type="Google" id="ProtNLM"/>
    </source>
</evidence>
<evidence type="ECO:0000313" key="1">
    <source>
        <dbReference type="EMBL" id="VAW02387.1"/>
    </source>
</evidence>
<gene>
    <name evidence="1" type="ORF">MNBD_ACTINO01-1379</name>
</gene>
<dbReference type="EMBL" id="UOEI01000328">
    <property type="protein sequence ID" value="VAW02387.1"/>
    <property type="molecule type" value="Genomic_DNA"/>
</dbReference>
<dbReference type="PANTHER" id="PTHR43393:SF3">
    <property type="entry name" value="LYSINE DECARBOXYLASE-LIKE PROTEIN"/>
    <property type="match status" value="1"/>
</dbReference>
<reference evidence="1" key="1">
    <citation type="submission" date="2018-06" db="EMBL/GenBank/DDBJ databases">
        <authorList>
            <person name="Zhirakovskaya E."/>
        </authorList>
    </citation>
    <scope>NUCLEOTIDE SEQUENCE</scope>
</reference>
<accession>A0A3B0SN27</accession>
<organism evidence="1">
    <name type="scientific">hydrothermal vent metagenome</name>
    <dbReference type="NCBI Taxonomy" id="652676"/>
    <lineage>
        <taxon>unclassified sequences</taxon>
        <taxon>metagenomes</taxon>
        <taxon>ecological metagenomes</taxon>
    </lineage>
</organism>
<dbReference type="GO" id="GO:0005829">
    <property type="term" value="C:cytosol"/>
    <property type="evidence" value="ECO:0007669"/>
    <property type="project" value="TreeGrafter"/>
</dbReference>
<dbReference type="SUPFAM" id="SSF102405">
    <property type="entry name" value="MCP/YpsA-like"/>
    <property type="match status" value="1"/>
</dbReference>
<dbReference type="InterPro" id="IPR041164">
    <property type="entry name" value="LDcluster4"/>
</dbReference>
<dbReference type="AlphaFoldDB" id="A0A3B0SN27"/>
<name>A0A3B0SN27_9ZZZZ</name>
<protein>
    <recommendedName>
        <fullName evidence="2">Rossmann fold nucleotide-binding protein Smf possibly involved in DNA uptake</fullName>
    </recommendedName>
</protein>
<sequence length="180" mass="18559">MTAARSIAVFGASQSKPGDGHYEEAIRCGELIALAGFAVATGGYGGTMEAVSKGAQSMGGHVIGVTAPDVFATRSGANEHVTVEAPADSLIERIGYLVDETVASLALWGSLGTATELLVAWNLAYVAPFADRERKPVAAVGEPWLTLIPHLEETLDTTSGLVHVSVTVDSAVDHIVSALS</sequence>
<dbReference type="Pfam" id="PF18306">
    <property type="entry name" value="LDcluster4"/>
    <property type="match status" value="1"/>
</dbReference>